<dbReference type="AlphaFoldDB" id="A0A545T875"/>
<name>A0A545T875_9PROT</name>
<comment type="caution">
    <text evidence="3">The sequence shown here is derived from an EMBL/GenBank/DDBJ whole genome shotgun (WGS) entry which is preliminary data.</text>
</comment>
<dbReference type="GO" id="GO:0003700">
    <property type="term" value="F:DNA-binding transcription factor activity"/>
    <property type="evidence" value="ECO:0007669"/>
    <property type="project" value="InterPro"/>
</dbReference>
<evidence type="ECO:0000313" key="3">
    <source>
        <dbReference type="EMBL" id="TQV73365.1"/>
    </source>
</evidence>
<gene>
    <name evidence="3" type="ORF">FKG95_25455</name>
</gene>
<feature type="domain" description="HTH marR-type" evidence="2">
    <location>
        <begin position="25"/>
        <end position="155"/>
    </location>
</feature>
<dbReference type="PANTHER" id="PTHR33164:SF95">
    <property type="entry name" value="TRANSCRIPTIONAL REGULATOR"/>
    <property type="match status" value="1"/>
</dbReference>
<dbReference type="SMART" id="SM00347">
    <property type="entry name" value="HTH_MARR"/>
    <property type="match status" value="1"/>
</dbReference>
<dbReference type="OrthoDB" id="9814496at2"/>
<dbReference type="InterPro" id="IPR039422">
    <property type="entry name" value="MarR/SlyA-like"/>
</dbReference>
<reference evidence="3 4" key="1">
    <citation type="submission" date="2019-06" db="EMBL/GenBank/DDBJ databases">
        <title>Whole genome sequence for Rhodospirillaceae sp. R148.</title>
        <authorList>
            <person name="Wang G."/>
        </authorList>
    </citation>
    <scope>NUCLEOTIDE SEQUENCE [LARGE SCALE GENOMIC DNA]</scope>
    <source>
        <strain evidence="3 4">R148</strain>
    </source>
</reference>
<dbReference type="PRINTS" id="PR00598">
    <property type="entry name" value="HTHMARR"/>
</dbReference>
<organism evidence="3 4">
    <name type="scientific">Denitrobaculum tricleocarpae</name>
    <dbReference type="NCBI Taxonomy" id="2591009"/>
    <lineage>
        <taxon>Bacteria</taxon>
        <taxon>Pseudomonadati</taxon>
        <taxon>Pseudomonadota</taxon>
        <taxon>Alphaproteobacteria</taxon>
        <taxon>Rhodospirillales</taxon>
        <taxon>Rhodospirillaceae</taxon>
        <taxon>Denitrobaculum</taxon>
    </lineage>
</organism>
<evidence type="ECO:0000313" key="4">
    <source>
        <dbReference type="Proteomes" id="UP000315252"/>
    </source>
</evidence>
<dbReference type="RefSeq" id="WP_142899264.1">
    <property type="nucleotide sequence ID" value="NZ_ML660062.1"/>
</dbReference>
<sequence>MKRTAVNANARPASPETAEESYQLDDQFGFILRQVSQRHTAIFAETIPEGLTTTQFATIARLYELGSCSQNRLGRLTSMDAATIKGVIARLAKRDLAKTWTDPEDSRRLLVGLTDEGRALAERAFPKAFEITDKTLEPLSAGEREVLMELLVRLR</sequence>
<feature type="region of interest" description="Disordered" evidence="1">
    <location>
        <begin position="1"/>
        <end position="20"/>
    </location>
</feature>
<keyword evidence="4" id="KW-1185">Reference proteome</keyword>
<evidence type="ECO:0000256" key="1">
    <source>
        <dbReference type="SAM" id="MobiDB-lite"/>
    </source>
</evidence>
<dbReference type="SUPFAM" id="SSF46785">
    <property type="entry name" value="Winged helix' DNA-binding domain"/>
    <property type="match status" value="1"/>
</dbReference>
<accession>A0A545T875</accession>
<dbReference type="Pfam" id="PF01047">
    <property type="entry name" value="MarR"/>
    <property type="match status" value="1"/>
</dbReference>
<protein>
    <submittedName>
        <fullName evidence="3">MarR family transcriptional regulator</fullName>
    </submittedName>
</protein>
<dbReference type="InterPro" id="IPR036388">
    <property type="entry name" value="WH-like_DNA-bd_sf"/>
</dbReference>
<dbReference type="PROSITE" id="PS50995">
    <property type="entry name" value="HTH_MARR_2"/>
    <property type="match status" value="1"/>
</dbReference>
<dbReference type="InterPro" id="IPR036390">
    <property type="entry name" value="WH_DNA-bd_sf"/>
</dbReference>
<dbReference type="InterPro" id="IPR000835">
    <property type="entry name" value="HTH_MarR-typ"/>
</dbReference>
<dbReference type="PANTHER" id="PTHR33164">
    <property type="entry name" value="TRANSCRIPTIONAL REGULATOR, MARR FAMILY"/>
    <property type="match status" value="1"/>
</dbReference>
<proteinExistence type="predicted"/>
<evidence type="ECO:0000259" key="2">
    <source>
        <dbReference type="PROSITE" id="PS50995"/>
    </source>
</evidence>
<dbReference type="EMBL" id="VHSH01000011">
    <property type="protein sequence ID" value="TQV73365.1"/>
    <property type="molecule type" value="Genomic_DNA"/>
</dbReference>
<dbReference type="GO" id="GO:0006950">
    <property type="term" value="P:response to stress"/>
    <property type="evidence" value="ECO:0007669"/>
    <property type="project" value="TreeGrafter"/>
</dbReference>
<dbReference type="Gene3D" id="1.10.10.10">
    <property type="entry name" value="Winged helix-like DNA-binding domain superfamily/Winged helix DNA-binding domain"/>
    <property type="match status" value="1"/>
</dbReference>
<dbReference type="Proteomes" id="UP000315252">
    <property type="component" value="Unassembled WGS sequence"/>
</dbReference>